<feature type="region of interest" description="Disordered" evidence="1">
    <location>
        <begin position="82"/>
        <end position="105"/>
    </location>
</feature>
<reference evidence="2" key="1">
    <citation type="journal article" date="2020" name="Stud. Mycol.">
        <title>101 Dothideomycetes genomes: a test case for predicting lifestyles and emergence of pathogens.</title>
        <authorList>
            <person name="Haridas S."/>
            <person name="Albert R."/>
            <person name="Binder M."/>
            <person name="Bloem J."/>
            <person name="Labutti K."/>
            <person name="Salamov A."/>
            <person name="Andreopoulos B."/>
            <person name="Baker S."/>
            <person name="Barry K."/>
            <person name="Bills G."/>
            <person name="Bluhm B."/>
            <person name="Cannon C."/>
            <person name="Castanera R."/>
            <person name="Culley D."/>
            <person name="Daum C."/>
            <person name="Ezra D."/>
            <person name="Gonzalez J."/>
            <person name="Henrissat B."/>
            <person name="Kuo A."/>
            <person name="Liang C."/>
            <person name="Lipzen A."/>
            <person name="Lutzoni F."/>
            <person name="Magnuson J."/>
            <person name="Mondo S."/>
            <person name="Nolan M."/>
            <person name="Ohm R."/>
            <person name="Pangilinan J."/>
            <person name="Park H.-J."/>
            <person name="Ramirez L."/>
            <person name="Alfaro M."/>
            <person name="Sun H."/>
            <person name="Tritt A."/>
            <person name="Yoshinaga Y."/>
            <person name="Zwiers L.-H."/>
            <person name="Turgeon B."/>
            <person name="Goodwin S."/>
            <person name="Spatafora J."/>
            <person name="Crous P."/>
            <person name="Grigoriev I."/>
        </authorList>
    </citation>
    <scope>NUCLEOTIDE SEQUENCE</scope>
    <source>
        <strain evidence="2">CBS 122367</strain>
    </source>
</reference>
<feature type="compositionally biased region" description="Polar residues" evidence="1">
    <location>
        <begin position="263"/>
        <end position="277"/>
    </location>
</feature>
<feature type="compositionally biased region" description="Polar residues" evidence="1">
    <location>
        <begin position="11"/>
        <end position="25"/>
    </location>
</feature>
<sequence length="616" mass="67712">MATPPAPSLPATVNSSSLPVQQHQIQPPLRKPTGYQSQRRLRTYQAHQTTPYRHRLREHTRTTLGTTPSEGPLPPILYHATPPPTPSGHVTPTDSRLRPTQSTPARQTHPVLVPSVYCPSARPLQTKPPHTPSRTAAPRTHLHCNIAMSTTSRATPTRSSLRTWGPDKKFIPIEILLIFDSSIARSAQPLRAIAPLTVLTLWSDHPDRQVWRWGHPLLLPYYTLLLHTYYTFCYTSTAKHHPTTSYQSYLYSPSRYPANHSANQSTEWKLYSPNSPLDNHPTKPPPALPTGTASPPEPPHDPDCSPQNRARDDPTPLLQHRSLAPASAHPPQTSAEHSSSRLRLQTTPPTTAPSHPGRSRPAPNPLPTRPSTSSPTLPPAHPPPYPQRPAPRPPSTPPTPHQTPPDAEPPPRIHRTPYHSQAAPSDGIHPSKTPLHPSQQHVPAADPHSPHPYPPPNATPSPHYRNKSCPSYDSLAREGPAPQIYPPRNLPSATPPTRSTVTRTTHGLHPTATPQTHSTSTRSRATPTQSPSLSASADPRCLDIEKKEGFRRESTLSLPGSANDDNVIFGKEQTEAERLEMQHQVIWDANPMPLYVTIDISKGGFRILDQATGSGI</sequence>
<gene>
    <name evidence="2" type="ORF">K458DRAFT_397764</name>
</gene>
<feature type="region of interest" description="Disordered" evidence="1">
    <location>
        <begin position="1"/>
        <end position="38"/>
    </location>
</feature>
<protein>
    <submittedName>
        <fullName evidence="2">Uncharacterized protein</fullName>
    </submittedName>
</protein>
<dbReference type="Proteomes" id="UP000799291">
    <property type="component" value="Unassembled WGS sequence"/>
</dbReference>
<feature type="compositionally biased region" description="Polar residues" evidence="1">
    <location>
        <begin position="330"/>
        <end position="353"/>
    </location>
</feature>
<evidence type="ECO:0000313" key="3">
    <source>
        <dbReference type="Proteomes" id="UP000799291"/>
    </source>
</evidence>
<evidence type="ECO:0000256" key="1">
    <source>
        <dbReference type="SAM" id="MobiDB-lite"/>
    </source>
</evidence>
<name>A0A6G1IBQ7_9PLEO</name>
<proteinExistence type="predicted"/>
<feature type="compositionally biased region" description="Pro residues" evidence="1">
    <location>
        <begin position="376"/>
        <end position="410"/>
    </location>
</feature>
<evidence type="ECO:0000313" key="2">
    <source>
        <dbReference type="EMBL" id="KAF2675652.1"/>
    </source>
</evidence>
<feature type="compositionally biased region" description="Pro residues" evidence="1">
    <location>
        <begin position="450"/>
        <end position="459"/>
    </location>
</feature>
<feature type="compositionally biased region" description="Low complexity" evidence="1">
    <location>
        <begin position="491"/>
        <end position="505"/>
    </location>
</feature>
<accession>A0A6G1IBQ7</accession>
<feature type="region of interest" description="Disordered" evidence="1">
    <location>
        <begin position="263"/>
        <end position="541"/>
    </location>
</feature>
<keyword evidence="3" id="KW-1185">Reference proteome</keyword>
<dbReference type="EMBL" id="MU005657">
    <property type="protein sequence ID" value="KAF2675652.1"/>
    <property type="molecule type" value="Genomic_DNA"/>
</dbReference>
<feature type="compositionally biased region" description="Polar residues" evidence="1">
    <location>
        <begin position="88"/>
        <end position="105"/>
    </location>
</feature>
<dbReference type="AlphaFoldDB" id="A0A6G1IBQ7"/>
<organism evidence="2 3">
    <name type="scientific">Lentithecium fluviatile CBS 122367</name>
    <dbReference type="NCBI Taxonomy" id="1168545"/>
    <lineage>
        <taxon>Eukaryota</taxon>
        <taxon>Fungi</taxon>
        <taxon>Dikarya</taxon>
        <taxon>Ascomycota</taxon>
        <taxon>Pezizomycotina</taxon>
        <taxon>Dothideomycetes</taxon>
        <taxon>Pleosporomycetidae</taxon>
        <taxon>Pleosporales</taxon>
        <taxon>Massarineae</taxon>
        <taxon>Lentitheciaceae</taxon>
        <taxon>Lentithecium</taxon>
    </lineage>
</organism>
<feature type="compositionally biased region" description="Basic and acidic residues" evidence="1">
    <location>
        <begin position="298"/>
        <end position="314"/>
    </location>
</feature>
<feature type="compositionally biased region" description="Polar residues" evidence="1">
    <location>
        <begin position="512"/>
        <end position="535"/>
    </location>
</feature>